<feature type="compositionally biased region" description="Polar residues" evidence="2">
    <location>
        <begin position="255"/>
        <end position="268"/>
    </location>
</feature>
<dbReference type="SUPFAM" id="SSF160443">
    <property type="entry name" value="SMR domain-like"/>
    <property type="match status" value="1"/>
</dbReference>
<evidence type="ECO:0000313" key="4">
    <source>
        <dbReference type="EMBL" id="KAJ3570016.1"/>
    </source>
</evidence>
<evidence type="ECO:0000256" key="2">
    <source>
        <dbReference type="SAM" id="MobiDB-lite"/>
    </source>
</evidence>
<accession>A0AAD5VUB0</accession>
<dbReference type="Pfam" id="PF01713">
    <property type="entry name" value="Smr"/>
    <property type="match status" value="1"/>
</dbReference>
<reference evidence="4" key="1">
    <citation type="submission" date="2022-07" db="EMBL/GenBank/DDBJ databases">
        <title>Genome Sequence of Leucocoprinus birnbaumii.</title>
        <authorList>
            <person name="Buettner E."/>
        </authorList>
    </citation>
    <scope>NUCLEOTIDE SEQUENCE</scope>
    <source>
        <strain evidence="4">VT141</strain>
    </source>
</reference>
<keyword evidence="1" id="KW-0175">Coiled coil</keyword>
<organism evidence="4 5">
    <name type="scientific">Leucocoprinus birnbaumii</name>
    <dbReference type="NCBI Taxonomy" id="56174"/>
    <lineage>
        <taxon>Eukaryota</taxon>
        <taxon>Fungi</taxon>
        <taxon>Dikarya</taxon>
        <taxon>Basidiomycota</taxon>
        <taxon>Agaricomycotina</taxon>
        <taxon>Agaricomycetes</taxon>
        <taxon>Agaricomycetidae</taxon>
        <taxon>Agaricales</taxon>
        <taxon>Agaricineae</taxon>
        <taxon>Agaricaceae</taxon>
        <taxon>Leucocoprinus</taxon>
    </lineage>
</organism>
<dbReference type="PROSITE" id="PS50828">
    <property type="entry name" value="SMR"/>
    <property type="match status" value="1"/>
</dbReference>
<dbReference type="Proteomes" id="UP001213000">
    <property type="component" value="Unassembled WGS sequence"/>
</dbReference>
<dbReference type="SMART" id="SM00463">
    <property type="entry name" value="SMR"/>
    <property type="match status" value="1"/>
</dbReference>
<evidence type="ECO:0000256" key="1">
    <source>
        <dbReference type="SAM" id="Coils"/>
    </source>
</evidence>
<name>A0AAD5VUB0_9AGAR</name>
<dbReference type="EMBL" id="JANIEX010000258">
    <property type="protein sequence ID" value="KAJ3570016.1"/>
    <property type="molecule type" value="Genomic_DNA"/>
</dbReference>
<feature type="region of interest" description="Disordered" evidence="2">
    <location>
        <begin position="141"/>
        <end position="268"/>
    </location>
</feature>
<evidence type="ECO:0000259" key="3">
    <source>
        <dbReference type="PROSITE" id="PS50828"/>
    </source>
</evidence>
<feature type="compositionally biased region" description="Basic and acidic residues" evidence="2">
    <location>
        <begin position="178"/>
        <end position="187"/>
    </location>
</feature>
<feature type="coiled-coil region" evidence="1">
    <location>
        <begin position="531"/>
        <end position="587"/>
    </location>
</feature>
<feature type="compositionally biased region" description="Polar residues" evidence="2">
    <location>
        <begin position="197"/>
        <end position="212"/>
    </location>
</feature>
<dbReference type="PANTHER" id="PTHR47417">
    <property type="entry name" value="SMR DOMAIN-CONTAINING PROTEIN YPL199C"/>
    <property type="match status" value="1"/>
</dbReference>
<dbReference type="PANTHER" id="PTHR47417:SF1">
    <property type="entry name" value="SMR DOMAIN-CONTAINING PROTEIN YPL199C"/>
    <property type="match status" value="1"/>
</dbReference>
<dbReference type="InterPro" id="IPR036063">
    <property type="entry name" value="Smr_dom_sf"/>
</dbReference>
<dbReference type="InterPro" id="IPR053020">
    <property type="entry name" value="Smr_domain_protein"/>
</dbReference>
<dbReference type="Gene3D" id="3.30.1370.110">
    <property type="match status" value="1"/>
</dbReference>
<keyword evidence="5" id="KW-1185">Reference proteome</keyword>
<proteinExistence type="predicted"/>
<feature type="compositionally biased region" description="Basic and acidic residues" evidence="2">
    <location>
        <begin position="307"/>
        <end position="316"/>
    </location>
</feature>
<feature type="domain" description="Smr" evidence="3">
    <location>
        <begin position="602"/>
        <end position="678"/>
    </location>
</feature>
<feature type="region of interest" description="Disordered" evidence="2">
    <location>
        <begin position="280"/>
        <end position="316"/>
    </location>
</feature>
<comment type="caution">
    <text evidence="4">The sequence shown here is derived from an EMBL/GenBank/DDBJ whole genome shotgun (WGS) entry which is preliminary data.</text>
</comment>
<evidence type="ECO:0000313" key="5">
    <source>
        <dbReference type="Proteomes" id="UP001213000"/>
    </source>
</evidence>
<feature type="region of interest" description="Disordered" evidence="2">
    <location>
        <begin position="492"/>
        <end position="516"/>
    </location>
</feature>
<protein>
    <recommendedName>
        <fullName evidence="3">Smr domain-containing protein</fullName>
    </recommendedName>
</protein>
<sequence length="690" mass="75492">MFISSYFHPDNQYVPCGCVAAPIISSSIRSPASDTQHSMDVALSLATGLGLRVYLIRMVSPASPIAPAILGLWEGILVHQLSFRPPPSLSSSPLDHCLAFGLRLMVDFLIAGNMSRVKLVGLWAAIGSLISESLLPAFSDGFTASNQSSPSRRDREKRRRHTRSTLSHVPSHVPSHIRIYEEPEESPRPLPVRAPSRPQTSTPIQPTIQIDTGSGRPDDQAFMSPNFAPATPPSFFLHAETEPSPFPDSPASPLKPTSTTTIVSQVPTRPTSALAFYESEKPAPHQPSAGPSSRPSHHLPPTPPDSTLRERTMDSRVDRLSTIEEITSRSEHITDDIEQEPVEGEENYILVSHGGGTPLPVPNATSFYVNAEDGTPMASVAPSPPAVPLPVPPIPESHPMSDGGDELRTPGPHVLEVQKRYRCVYARWQHEPGREVDTLSPLMLDSQSIAPDQIIATIPVPGSTLSSYAILQPPVAPRPLGPLLDAFSEDVLQGPEPESRREEEEPGPFSDASDAESVLSARVPVKLLERGEDIRKQAIEAGKELERLKAELHKARAEGRARDILFLKDDIRKAEELKKKLDERAARRYYAGRNHLQKPNTIDVHGLKPEEALRKTEDAFREVLRNGQSTLRVIVGKGLHSKNGVPVVKNYIREVMKNQRIPCEVDPSNAGQLILTLSPPKIDHPLADAS</sequence>
<dbReference type="AlphaFoldDB" id="A0AAD5VUB0"/>
<gene>
    <name evidence="4" type="ORF">NP233_g4675</name>
</gene>
<dbReference type="InterPro" id="IPR002625">
    <property type="entry name" value="Smr_dom"/>
</dbReference>